<reference evidence="1 3" key="1">
    <citation type="journal article" date="2018" name="Biodegradation">
        <title>1,4-Dioxane degradation characteristics of Rhodococcus aetherivorans JCM 14343.</title>
        <authorList>
            <person name="Inoue D."/>
            <person name="Tsunoda T."/>
            <person name="Yamamoto N."/>
            <person name="Ike M."/>
            <person name="Sei K."/>
        </authorList>
    </citation>
    <scope>NUCLEOTIDE SEQUENCE [LARGE SCALE GENOMIC DNA]</scope>
    <source>
        <strain evidence="1 3">JCM 14343</strain>
    </source>
</reference>
<dbReference type="RefSeq" id="WP_006939570.1">
    <property type="nucleotide sequence ID" value="NZ_BAAAYP010000019.1"/>
</dbReference>
<gene>
    <name evidence="2" type="ORF">OCS65_11385</name>
    <name evidence="1" type="ORF">RAJCM14343_3738</name>
</gene>
<dbReference type="PANTHER" id="PTHR37694">
    <property type="entry name" value="SLR8022 PROTEIN"/>
    <property type="match status" value="1"/>
</dbReference>
<dbReference type="GeneID" id="83621028"/>
<dbReference type="Gene3D" id="2.60.120.10">
    <property type="entry name" value="Jelly Rolls"/>
    <property type="match status" value="1"/>
</dbReference>
<evidence type="ECO:0000313" key="3">
    <source>
        <dbReference type="Proteomes" id="UP000325466"/>
    </source>
</evidence>
<accession>N1M5Q7</accession>
<dbReference type="Proteomes" id="UP001163947">
    <property type="component" value="Chromosome"/>
</dbReference>
<dbReference type="EMBL" id="CP106982">
    <property type="protein sequence ID" value="UYF96312.1"/>
    <property type="molecule type" value="Genomic_DNA"/>
</dbReference>
<reference evidence="2" key="3">
    <citation type="submission" date="2022-09" db="EMBL/GenBank/DDBJ databases">
        <title>The genome sequence of Rhodococcus aetherivorans N1.</title>
        <authorList>
            <person name="Jiang W."/>
        </authorList>
    </citation>
    <scope>NUCLEOTIDE SEQUENCE</scope>
    <source>
        <strain evidence="2">N1</strain>
    </source>
</reference>
<dbReference type="AlphaFoldDB" id="A0A059MN91"/>
<keyword evidence="3" id="KW-1185">Reference proteome</keyword>
<dbReference type="InterPro" id="IPR014710">
    <property type="entry name" value="RmlC-like_jellyroll"/>
</dbReference>
<dbReference type="EMBL" id="BLAH01000094">
    <property type="protein sequence ID" value="GES38473.1"/>
    <property type="molecule type" value="Genomic_DNA"/>
</dbReference>
<accession>A0A059MN91</accession>
<protein>
    <submittedName>
        <fullName evidence="2">Cupin domain-containing protein</fullName>
    </submittedName>
</protein>
<organism evidence="2 4">
    <name type="scientific">Rhodococcus aetherivorans</name>
    <dbReference type="NCBI Taxonomy" id="191292"/>
    <lineage>
        <taxon>Bacteria</taxon>
        <taxon>Bacillati</taxon>
        <taxon>Actinomycetota</taxon>
        <taxon>Actinomycetes</taxon>
        <taxon>Mycobacteriales</taxon>
        <taxon>Nocardiaceae</taxon>
        <taxon>Rhodococcus</taxon>
    </lineage>
</organism>
<evidence type="ECO:0000313" key="4">
    <source>
        <dbReference type="Proteomes" id="UP001163947"/>
    </source>
</evidence>
<evidence type="ECO:0000313" key="2">
    <source>
        <dbReference type="EMBL" id="UYF96312.1"/>
    </source>
</evidence>
<accession>A0A0F6VKP0</accession>
<reference evidence="1" key="2">
    <citation type="submission" date="2019-10" db="EMBL/GenBank/DDBJ databases">
        <title>Draft genome sequence of Rhodococcus aetherivorans JCM 14343.</title>
        <authorList>
            <person name="Inoue D."/>
            <person name="Nakazawa M."/>
            <person name="Yamamoto N."/>
            <person name="Sei K."/>
            <person name="Ike M."/>
        </authorList>
    </citation>
    <scope>NUCLEOTIDE SEQUENCE</scope>
    <source>
        <strain evidence="1">JCM 14343</strain>
    </source>
</reference>
<dbReference type="InterPro" id="IPR011051">
    <property type="entry name" value="RmlC_Cupin_sf"/>
</dbReference>
<evidence type="ECO:0000313" key="1">
    <source>
        <dbReference type="EMBL" id="GES38473.1"/>
    </source>
</evidence>
<dbReference type="CDD" id="cd02230">
    <property type="entry name" value="cupin_HP0902-like"/>
    <property type="match status" value="1"/>
</dbReference>
<dbReference type="KEGG" id="rav:AAT18_17355"/>
<dbReference type="PANTHER" id="PTHR37694:SF1">
    <property type="entry name" value="SLR8022 PROTEIN"/>
    <property type="match status" value="1"/>
</dbReference>
<dbReference type="Proteomes" id="UP000325466">
    <property type="component" value="Unassembled WGS sequence"/>
</dbReference>
<name>A0A059MN91_9NOCA</name>
<proteinExistence type="predicted"/>
<sequence length="120" mass="12923">MSPAAAPQPEPATPALSYLADVRDAVEPYPDRPRPQRVLVAEGARVVIFAFDAGQELREHTAAFPVLLQALTGHLQVTADGRTVDLEPGGVVHMTTRLPHAVRAVEPSRLMLTMLDPAAR</sequence>
<dbReference type="SUPFAM" id="SSF51182">
    <property type="entry name" value="RmlC-like cupins"/>
    <property type="match status" value="1"/>
</dbReference>